<gene>
    <name evidence="1" type="ORF">LCGC14_1036070</name>
</gene>
<organism evidence="1">
    <name type="scientific">marine sediment metagenome</name>
    <dbReference type="NCBI Taxonomy" id="412755"/>
    <lineage>
        <taxon>unclassified sequences</taxon>
        <taxon>metagenomes</taxon>
        <taxon>ecological metagenomes</taxon>
    </lineage>
</organism>
<reference evidence="1" key="1">
    <citation type="journal article" date="2015" name="Nature">
        <title>Complex archaea that bridge the gap between prokaryotes and eukaryotes.</title>
        <authorList>
            <person name="Spang A."/>
            <person name="Saw J.H."/>
            <person name="Jorgensen S.L."/>
            <person name="Zaremba-Niedzwiedzka K."/>
            <person name="Martijn J."/>
            <person name="Lind A.E."/>
            <person name="van Eijk R."/>
            <person name="Schleper C."/>
            <person name="Guy L."/>
            <person name="Ettema T.J."/>
        </authorList>
    </citation>
    <scope>NUCLEOTIDE SEQUENCE</scope>
</reference>
<protein>
    <submittedName>
        <fullName evidence="1">Uncharacterized protein</fullName>
    </submittedName>
</protein>
<accession>A0A0F9MT69</accession>
<dbReference type="EMBL" id="LAZR01004240">
    <property type="protein sequence ID" value="KKN10485.1"/>
    <property type="molecule type" value="Genomic_DNA"/>
</dbReference>
<dbReference type="AlphaFoldDB" id="A0A0F9MT69"/>
<sequence length="101" mass="11394">MNNFNDKFIVRKVKTEYIKNTKGKMAPVKVATFGIKNEGSNKESEITIVLNPVPTGGIIGFGIYFGEKNKLIIYDSNGDIISVHNDMIFNPLEKGRIKKRF</sequence>
<comment type="caution">
    <text evidence="1">The sequence shown here is derived from an EMBL/GenBank/DDBJ whole genome shotgun (WGS) entry which is preliminary data.</text>
</comment>
<evidence type="ECO:0000313" key="1">
    <source>
        <dbReference type="EMBL" id="KKN10485.1"/>
    </source>
</evidence>
<name>A0A0F9MT69_9ZZZZ</name>
<proteinExistence type="predicted"/>